<dbReference type="Proteomes" id="UP000324222">
    <property type="component" value="Unassembled WGS sequence"/>
</dbReference>
<name>A0A5B7DF42_PORTR</name>
<reference evidence="1 2" key="1">
    <citation type="submission" date="2019-05" db="EMBL/GenBank/DDBJ databases">
        <title>Another draft genome of Portunus trituberculatus and its Hox gene families provides insights of decapod evolution.</title>
        <authorList>
            <person name="Jeong J.-H."/>
            <person name="Song I."/>
            <person name="Kim S."/>
            <person name="Choi T."/>
            <person name="Kim D."/>
            <person name="Ryu S."/>
            <person name="Kim W."/>
        </authorList>
    </citation>
    <scope>NUCLEOTIDE SEQUENCE [LARGE SCALE GENOMIC DNA]</scope>
    <source>
        <tissue evidence="1">Muscle</tissue>
    </source>
</reference>
<comment type="caution">
    <text evidence="1">The sequence shown here is derived from an EMBL/GenBank/DDBJ whole genome shotgun (WGS) entry which is preliminary data.</text>
</comment>
<evidence type="ECO:0000313" key="1">
    <source>
        <dbReference type="EMBL" id="MPC19980.1"/>
    </source>
</evidence>
<gene>
    <name evidence="1" type="ORF">E2C01_012909</name>
</gene>
<sequence length="90" mass="9893">MSKSFKLKLPLRLLASSSFPSLFHPDSITAITSIFKAELFSQTFAYISTLDDSGFVPPSPPPSDYFMPSMKILHNDVLEGSGWPKPSEGL</sequence>
<protein>
    <submittedName>
        <fullName evidence="1">Uncharacterized protein</fullName>
    </submittedName>
</protein>
<dbReference type="EMBL" id="VSRR010000822">
    <property type="protein sequence ID" value="MPC19980.1"/>
    <property type="molecule type" value="Genomic_DNA"/>
</dbReference>
<evidence type="ECO:0000313" key="2">
    <source>
        <dbReference type="Proteomes" id="UP000324222"/>
    </source>
</evidence>
<organism evidence="1 2">
    <name type="scientific">Portunus trituberculatus</name>
    <name type="common">Swimming crab</name>
    <name type="synonym">Neptunus trituberculatus</name>
    <dbReference type="NCBI Taxonomy" id="210409"/>
    <lineage>
        <taxon>Eukaryota</taxon>
        <taxon>Metazoa</taxon>
        <taxon>Ecdysozoa</taxon>
        <taxon>Arthropoda</taxon>
        <taxon>Crustacea</taxon>
        <taxon>Multicrustacea</taxon>
        <taxon>Malacostraca</taxon>
        <taxon>Eumalacostraca</taxon>
        <taxon>Eucarida</taxon>
        <taxon>Decapoda</taxon>
        <taxon>Pleocyemata</taxon>
        <taxon>Brachyura</taxon>
        <taxon>Eubrachyura</taxon>
        <taxon>Portunoidea</taxon>
        <taxon>Portunidae</taxon>
        <taxon>Portuninae</taxon>
        <taxon>Portunus</taxon>
    </lineage>
</organism>
<dbReference type="AlphaFoldDB" id="A0A5B7DF42"/>
<proteinExistence type="predicted"/>
<accession>A0A5B7DF42</accession>
<keyword evidence="2" id="KW-1185">Reference proteome</keyword>